<evidence type="ECO:0000259" key="2">
    <source>
        <dbReference type="Pfam" id="PF24714"/>
    </source>
</evidence>
<dbReference type="PANTHER" id="PTHR31355">
    <property type="entry name" value="MICROTUBULE-ASSOCIATED PROTEIN TORTIFOLIA1"/>
    <property type="match status" value="1"/>
</dbReference>
<dbReference type="Gramene" id="PSS07826">
    <property type="protein sequence ID" value="PSS07826"/>
    <property type="gene ID" value="CEY00_Acc18180"/>
</dbReference>
<dbReference type="InterPro" id="IPR033337">
    <property type="entry name" value="TORTIFOLIA1/SINE1-2"/>
</dbReference>
<accession>A0A2R6QGV3</accession>
<dbReference type="InterPro" id="IPR011989">
    <property type="entry name" value="ARM-like"/>
</dbReference>
<evidence type="ECO:0000256" key="1">
    <source>
        <dbReference type="SAM" id="MobiDB-lite"/>
    </source>
</evidence>
<evidence type="ECO:0000313" key="4">
    <source>
        <dbReference type="Proteomes" id="UP000241394"/>
    </source>
</evidence>
<dbReference type="GO" id="GO:0008017">
    <property type="term" value="F:microtubule binding"/>
    <property type="evidence" value="ECO:0007669"/>
    <property type="project" value="InterPro"/>
</dbReference>
<feature type="domain" description="TORTIFOLIA1/SINE1-2 N-terminal" evidence="2">
    <location>
        <begin position="12"/>
        <end position="284"/>
    </location>
</feature>
<dbReference type="PANTHER" id="PTHR31355:SF8">
    <property type="entry name" value="TORTIFOLIA1-LIKE PROTEIN 3"/>
    <property type="match status" value="1"/>
</dbReference>
<organism evidence="3 4">
    <name type="scientific">Actinidia chinensis var. chinensis</name>
    <name type="common">Chinese soft-hair kiwi</name>
    <dbReference type="NCBI Taxonomy" id="1590841"/>
    <lineage>
        <taxon>Eukaryota</taxon>
        <taxon>Viridiplantae</taxon>
        <taxon>Streptophyta</taxon>
        <taxon>Embryophyta</taxon>
        <taxon>Tracheophyta</taxon>
        <taxon>Spermatophyta</taxon>
        <taxon>Magnoliopsida</taxon>
        <taxon>eudicotyledons</taxon>
        <taxon>Gunneridae</taxon>
        <taxon>Pentapetalae</taxon>
        <taxon>asterids</taxon>
        <taxon>Ericales</taxon>
        <taxon>Actinidiaceae</taxon>
        <taxon>Actinidia</taxon>
    </lineage>
</organism>
<feature type="compositionally biased region" description="Basic and acidic residues" evidence="1">
    <location>
        <begin position="332"/>
        <end position="361"/>
    </location>
</feature>
<gene>
    <name evidence="3" type="ORF">CEY00_Acc18180</name>
</gene>
<dbReference type="Proteomes" id="UP000241394">
    <property type="component" value="Chromosome LG16"/>
</dbReference>
<dbReference type="Pfam" id="PF24714">
    <property type="entry name" value="TOR1L1_N"/>
    <property type="match status" value="1"/>
</dbReference>
<sequence length="633" mass="68688">MAVAKSQAASTRELKHRILTCLTKLGDRDTHSAAAAELESIAATLTPHTLPPFLSSISATDAADKSPVRKHCLRLISLLSQFHGNSLSPYLSKLLSAVVRRLRDPASAVRTACVAAAASVSSHITKPPFTSIAKPLVDALVTEQDQNAQIGAAMCLAAAIEASPDPEPLYLRKLLPRLEKLLKNDGFKAKPAVLTVVGSVIEAGAASTLQIVKNLVPCLVGFIGSENWAARKAAAEALVKLAAAERDMLTEFRDACLKTFEARKFDKVKVVRETMNQLVDAWKEIADVSDDASSPPQPQSSSKENASGGRYPPGSISPCTVTSGAPQPRKKSIPDNRKRDPVDIDDKKSGPAMFRKLDCKKPTDQKIEISAPRVPSGTVVCEYGDARGRDETGLEKGEKLRSKVVRPGTRRALFNKNAYGMILHFDGIKAGSRIVPCHGDDSESTVAASNIAEDICKNQKESEDLTLIRKHLVQIEKQQSSLADVLQKFIGSSENGMRSLETRVQGLELAMDEISYDLAVTTQRLSNIDSKRTTCCKLPSAGFFNPKFWRRTEPQHSTSQLSSSRATLPMAAICNITDKNCNAEKSESGNRRRFQFPNSGRFIVNPLAEIHIDSHGISEVSSNQVSMNDQNAL</sequence>
<feature type="region of interest" description="Disordered" evidence="1">
    <location>
        <begin position="288"/>
        <end position="361"/>
    </location>
</feature>
<dbReference type="InterPro" id="IPR016024">
    <property type="entry name" value="ARM-type_fold"/>
</dbReference>
<dbReference type="STRING" id="1590841.A0A2R6QGV3"/>
<name>A0A2R6QGV3_ACTCC</name>
<protein>
    <submittedName>
        <fullName evidence="3">Microtubule-associated protein</fullName>
    </submittedName>
</protein>
<evidence type="ECO:0000313" key="3">
    <source>
        <dbReference type="EMBL" id="PSS07826.1"/>
    </source>
</evidence>
<dbReference type="InterPro" id="IPR057600">
    <property type="entry name" value="TORTIFOLIA1/SINE1-2_N"/>
</dbReference>
<dbReference type="Gene3D" id="1.25.10.10">
    <property type="entry name" value="Leucine-rich Repeat Variant"/>
    <property type="match status" value="1"/>
</dbReference>
<proteinExistence type="predicted"/>
<dbReference type="InParanoid" id="A0A2R6QGV3"/>
<dbReference type="FunCoup" id="A0A2R6QGV3">
    <property type="interactions" value="2499"/>
</dbReference>
<keyword evidence="4" id="KW-1185">Reference proteome</keyword>
<comment type="caution">
    <text evidence="3">The sequence shown here is derived from an EMBL/GenBank/DDBJ whole genome shotgun (WGS) entry which is preliminary data.</text>
</comment>
<dbReference type="EMBL" id="NKQK01000016">
    <property type="protein sequence ID" value="PSS07826.1"/>
    <property type="molecule type" value="Genomic_DNA"/>
</dbReference>
<dbReference type="GO" id="GO:0005874">
    <property type="term" value="C:microtubule"/>
    <property type="evidence" value="ECO:0007669"/>
    <property type="project" value="InterPro"/>
</dbReference>
<dbReference type="OrthoDB" id="1904066at2759"/>
<reference evidence="4" key="2">
    <citation type="journal article" date="2018" name="BMC Genomics">
        <title>A manually annotated Actinidia chinensis var. chinensis (kiwifruit) genome highlights the challenges associated with draft genomes and gene prediction in plants.</title>
        <authorList>
            <person name="Pilkington S.M."/>
            <person name="Crowhurst R."/>
            <person name="Hilario E."/>
            <person name="Nardozza S."/>
            <person name="Fraser L."/>
            <person name="Peng Y."/>
            <person name="Gunaseelan K."/>
            <person name="Simpson R."/>
            <person name="Tahir J."/>
            <person name="Deroles S.C."/>
            <person name="Templeton K."/>
            <person name="Luo Z."/>
            <person name="Davy M."/>
            <person name="Cheng C."/>
            <person name="McNeilage M."/>
            <person name="Scaglione D."/>
            <person name="Liu Y."/>
            <person name="Zhang Q."/>
            <person name="Datson P."/>
            <person name="De Silva N."/>
            <person name="Gardiner S.E."/>
            <person name="Bassett H."/>
            <person name="Chagne D."/>
            <person name="McCallum J."/>
            <person name="Dzierzon H."/>
            <person name="Deng C."/>
            <person name="Wang Y.Y."/>
            <person name="Barron L."/>
            <person name="Manako K."/>
            <person name="Bowen J."/>
            <person name="Foster T.M."/>
            <person name="Erridge Z.A."/>
            <person name="Tiffin H."/>
            <person name="Waite C.N."/>
            <person name="Davies K.M."/>
            <person name="Grierson E.P."/>
            <person name="Laing W.A."/>
            <person name="Kirk R."/>
            <person name="Chen X."/>
            <person name="Wood M."/>
            <person name="Montefiori M."/>
            <person name="Brummell D.A."/>
            <person name="Schwinn K.E."/>
            <person name="Catanach A."/>
            <person name="Fullerton C."/>
            <person name="Li D."/>
            <person name="Meiyalaghan S."/>
            <person name="Nieuwenhuizen N."/>
            <person name="Read N."/>
            <person name="Prakash R."/>
            <person name="Hunter D."/>
            <person name="Zhang H."/>
            <person name="McKenzie M."/>
            <person name="Knabel M."/>
            <person name="Harris A."/>
            <person name="Allan A.C."/>
            <person name="Gleave A."/>
            <person name="Chen A."/>
            <person name="Janssen B.J."/>
            <person name="Plunkett B."/>
            <person name="Ampomah-Dwamena C."/>
            <person name="Voogd C."/>
            <person name="Leif D."/>
            <person name="Lafferty D."/>
            <person name="Souleyre E.J.F."/>
            <person name="Varkonyi-Gasic E."/>
            <person name="Gambi F."/>
            <person name="Hanley J."/>
            <person name="Yao J.L."/>
            <person name="Cheung J."/>
            <person name="David K.M."/>
            <person name="Warren B."/>
            <person name="Marsh K."/>
            <person name="Snowden K.C."/>
            <person name="Lin-Wang K."/>
            <person name="Brian L."/>
            <person name="Martinez-Sanchez M."/>
            <person name="Wang M."/>
            <person name="Ileperuma N."/>
            <person name="Macnee N."/>
            <person name="Campin R."/>
            <person name="McAtee P."/>
            <person name="Drummond R.S.M."/>
            <person name="Espley R.V."/>
            <person name="Ireland H.S."/>
            <person name="Wu R."/>
            <person name="Atkinson R.G."/>
            <person name="Karunairetnam S."/>
            <person name="Bulley S."/>
            <person name="Chunkath S."/>
            <person name="Hanley Z."/>
            <person name="Storey R."/>
            <person name="Thrimawithana A.H."/>
            <person name="Thomson S."/>
            <person name="David C."/>
            <person name="Testolin R."/>
            <person name="Huang H."/>
            <person name="Hellens R.P."/>
            <person name="Schaffer R.J."/>
        </authorList>
    </citation>
    <scope>NUCLEOTIDE SEQUENCE [LARGE SCALE GENOMIC DNA]</scope>
    <source>
        <strain evidence="4">cv. Red5</strain>
    </source>
</reference>
<dbReference type="AlphaFoldDB" id="A0A2R6QGV3"/>
<dbReference type="FunFam" id="1.25.10.10:FF:000549">
    <property type="entry name" value="ARM repeat superfamily protein"/>
    <property type="match status" value="1"/>
</dbReference>
<reference evidence="3 4" key="1">
    <citation type="submission" date="2017-07" db="EMBL/GenBank/DDBJ databases">
        <title>An improved, manually edited Actinidia chinensis var. chinensis (kiwifruit) genome highlights the challenges associated with draft genomes and gene prediction in plants.</title>
        <authorList>
            <person name="Pilkington S."/>
            <person name="Crowhurst R."/>
            <person name="Hilario E."/>
            <person name="Nardozza S."/>
            <person name="Fraser L."/>
            <person name="Peng Y."/>
            <person name="Gunaseelan K."/>
            <person name="Simpson R."/>
            <person name="Tahir J."/>
            <person name="Deroles S."/>
            <person name="Templeton K."/>
            <person name="Luo Z."/>
            <person name="Davy M."/>
            <person name="Cheng C."/>
            <person name="Mcneilage M."/>
            <person name="Scaglione D."/>
            <person name="Liu Y."/>
            <person name="Zhang Q."/>
            <person name="Datson P."/>
            <person name="De Silva N."/>
            <person name="Gardiner S."/>
            <person name="Bassett H."/>
            <person name="Chagne D."/>
            <person name="Mccallum J."/>
            <person name="Dzierzon H."/>
            <person name="Deng C."/>
            <person name="Wang Y.-Y."/>
            <person name="Barron N."/>
            <person name="Manako K."/>
            <person name="Bowen J."/>
            <person name="Foster T."/>
            <person name="Erridge Z."/>
            <person name="Tiffin H."/>
            <person name="Waite C."/>
            <person name="Davies K."/>
            <person name="Grierson E."/>
            <person name="Laing W."/>
            <person name="Kirk R."/>
            <person name="Chen X."/>
            <person name="Wood M."/>
            <person name="Montefiori M."/>
            <person name="Brummell D."/>
            <person name="Schwinn K."/>
            <person name="Catanach A."/>
            <person name="Fullerton C."/>
            <person name="Li D."/>
            <person name="Meiyalaghan S."/>
            <person name="Nieuwenhuizen N."/>
            <person name="Read N."/>
            <person name="Prakash R."/>
            <person name="Hunter D."/>
            <person name="Zhang H."/>
            <person name="Mckenzie M."/>
            <person name="Knabel M."/>
            <person name="Harris A."/>
            <person name="Allan A."/>
            <person name="Chen A."/>
            <person name="Janssen B."/>
            <person name="Plunkett B."/>
            <person name="Dwamena C."/>
            <person name="Voogd C."/>
            <person name="Leif D."/>
            <person name="Lafferty D."/>
            <person name="Souleyre E."/>
            <person name="Varkonyi-Gasic E."/>
            <person name="Gambi F."/>
            <person name="Hanley J."/>
            <person name="Yao J.-L."/>
            <person name="Cheung J."/>
            <person name="David K."/>
            <person name="Warren B."/>
            <person name="Marsh K."/>
            <person name="Snowden K."/>
            <person name="Lin-Wang K."/>
            <person name="Brian L."/>
            <person name="Martinez-Sanchez M."/>
            <person name="Wang M."/>
            <person name="Ileperuma N."/>
            <person name="Macnee N."/>
            <person name="Campin R."/>
            <person name="Mcatee P."/>
            <person name="Drummond R."/>
            <person name="Espley R."/>
            <person name="Ireland H."/>
            <person name="Wu R."/>
            <person name="Atkinson R."/>
            <person name="Karunairetnam S."/>
            <person name="Bulley S."/>
            <person name="Chunkath S."/>
            <person name="Hanley Z."/>
            <person name="Storey R."/>
            <person name="Thrimawithana A."/>
            <person name="Thomson S."/>
            <person name="David C."/>
            <person name="Testolin R."/>
        </authorList>
    </citation>
    <scope>NUCLEOTIDE SEQUENCE [LARGE SCALE GENOMIC DNA]</scope>
    <source>
        <strain evidence="4">cv. Red5</strain>
        <tissue evidence="3">Young leaf</tissue>
    </source>
</reference>
<dbReference type="OMA" id="NEMMEAW"/>
<dbReference type="SUPFAM" id="SSF48371">
    <property type="entry name" value="ARM repeat"/>
    <property type="match status" value="1"/>
</dbReference>